<evidence type="ECO:0000313" key="3">
    <source>
        <dbReference type="Proteomes" id="UP000531561"/>
    </source>
</evidence>
<evidence type="ECO:0000313" key="2">
    <source>
        <dbReference type="EMBL" id="KAF5875133.1"/>
    </source>
</evidence>
<comment type="caution">
    <text evidence="2">The sequence shown here is derived from an EMBL/GenBank/DDBJ whole genome shotgun (WGS) entry which is preliminary data.</text>
</comment>
<name>A0A8H6EK19_9HELO</name>
<keyword evidence="3" id="KW-1185">Reference proteome</keyword>
<dbReference type="EMBL" id="JABFCT010000006">
    <property type="protein sequence ID" value="KAF5875133.1"/>
    <property type="molecule type" value="Genomic_DNA"/>
</dbReference>
<dbReference type="AlphaFoldDB" id="A0A8H6EK19"/>
<dbReference type="Pfam" id="PF24494">
    <property type="entry name" value="DUF7587"/>
    <property type="match status" value="1"/>
</dbReference>
<dbReference type="InterPro" id="IPR056009">
    <property type="entry name" value="DUF7587"/>
</dbReference>
<dbReference type="RefSeq" id="XP_037194079.1">
    <property type="nucleotide sequence ID" value="XM_037333992.1"/>
</dbReference>
<dbReference type="GeneID" id="59257684"/>
<protein>
    <recommendedName>
        <fullName evidence="1">DUF7587 domain-containing protein</fullName>
    </recommendedName>
</protein>
<evidence type="ECO:0000259" key="1">
    <source>
        <dbReference type="Pfam" id="PF24494"/>
    </source>
</evidence>
<proteinExistence type="predicted"/>
<dbReference type="OrthoDB" id="4152607at2759"/>
<organism evidence="2 3">
    <name type="scientific">Botrytis fragariae</name>
    <dbReference type="NCBI Taxonomy" id="1964551"/>
    <lineage>
        <taxon>Eukaryota</taxon>
        <taxon>Fungi</taxon>
        <taxon>Dikarya</taxon>
        <taxon>Ascomycota</taxon>
        <taxon>Pezizomycotina</taxon>
        <taxon>Leotiomycetes</taxon>
        <taxon>Helotiales</taxon>
        <taxon>Sclerotiniaceae</taxon>
        <taxon>Botrytis</taxon>
    </lineage>
</organism>
<accession>A0A8H6EK19</accession>
<dbReference type="Proteomes" id="UP000531561">
    <property type="component" value="Unassembled WGS sequence"/>
</dbReference>
<reference evidence="2 3" key="1">
    <citation type="journal article" date="2020" name="Phytopathology">
        <title>A high-quality genome resource of Botrytis fragariae, a new and rapidly spreading fungal pathogen causing strawberry gray mold in the U.S.A.</title>
        <authorList>
            <person name="Wu Y."/>
            <person name="Saski C.A."/>
            <person name="Schnabel G."/>
            <person name="Xiao S."/>
            <person name="Hu M."/>
        </authorList>
    </citation>
    <scope>NUCLEOTIDE SEQUENCE [LARGE SCALE GENOMIC DNA]</scope>
    <source>
        <strain evidence="2 3">BVB16</strain>
    </source>
</reference>
<feature type="domain" description="DUF7587" evidence="1">
    <location>
        <begin position="271"/>
        <end position="383"/>
    </location>
</feature>
<sequence length="579" mass="65829">MALSVDAVASLVKELNIADKTSEVDSQVPGHSSSTLQDSIQSLDQSVKVISSQAQQAHSLAGSIPYPSSLDITQINLLCRLANEVTEAVRILDDTANTLKNAREVSIVASLTSLGGQGGAKFRDGSLLQRMLTHFDEQIRSIVRGVLDNSSDVILWKIAEECYNQASSYSGSLHTDNYFVPHDEALLERPYDPDYQAEGYYEHEDRLLIDQNYAKSIEEQTQHRREEREREEELWVDFWVFVLGRCPNGPTLFHPPANHEIELHMLGTADIPHYLFRTFDTMSSGKNDNSVVASLASVHKPPYDSRIDLLSLSAHEATHMMHTHLAKHTCGGEYSDNLVSWTSSLLFAIQYAIWRRRRFRCSAANIQICAVDTRRFPHGQFAPDMWLLQAYHNTAAKLGGDTKRFFHFRLGDERYQNGEFLSQGSVHHAGRSCVVSLEKLQESELYNLYPELAEEEGMNRWSNRVLELRRRWSEERLTSAQELDFAEMVARRCFHAFEAADMMLILLTFKARKMKEYPKDDNKNCPKWARKPDEVRRYVSAAGLLKSRKQTMNGRGGASLRISNGVSGIQIVKEMFDYI</sequence>
<gene>
    <name evidence="2" type="ORF">Bfra_003586</name>
</gene>